<dbReference type="EMBL" id="JAWQEG010003646">
    <property type="protein sequence ID" value="KAK3865180.1"/>
    <property type="molecule type" value="Genomic_DNA"/>
</dbReference>
<name>A0AAE1K864_PETCI</name>
<dbReference type="Proteomes" id="UP001286313">
    <property type="component" value="Unassembled WGS sequence"/>
</dbReference>
<dbReference type="AlphaFoldDB" id="A0AAE1K864"/>
<keyword evidence="2" id="KW-1185">Reference proteome</keyword>
<evidence type="ECO:0000313" key="2">
    <source>
        <dbReference type="Proteomes" id="UP001286313"/>
    </source>
</evidence>
<comment type="caution">
    <text evidence="1">The sequence shown here is derived from an EMBL/GenBank/DDBJ whole genome shotgun (WGS) entry which is preliminary data.</text>
</comment>
<evidence type="ECO:0000313" key="1">
    <source>
        <dbReference type="EMBL" id="KAK3865180.1"/>
    </source>
</evidence>
<gene>
    <name evidence="1" type="ORF">Pcinc_029192</name>
</gene>
<protein>
    <submittedName>
        <fullName evidence="1">Uncharacterized protein</fullName>
    </submittedName>
</protein>
<proteinExistence type="predicted"/>
<organism evidence="1 2">
    <name type="scientific">Petrolisthes cinctipes</name>
    <name type="common">Flat porcelain crab</name>
    <dbReference type="NCBI Taxonomy" id="88211"/>
    <lineage>
        <taxon>Eukaryota</taxon>
        <taxon>Metazoa</taxon>
        <taxon>Ecdysozoa</taxon>
        <taxon>Arthropoda</taxon>
        <taxon>Crustacea</taxon>
        <taxon>Multicrustacea</taxon>
        <taxon>Malacostraca</taxon>
        <taxon>Eumalacostraca</taxon>
        <taxon>Eucarida</taxon>
        <taxon>Decapoda</taxon>
        <taxon>Pleocyemata</taxon>
        <taxon>Anomura</taxon>
        <taxon>Galatheoidea</taxon>
        <taxon>Porcellanidae</taxon>
        <taxon>Petrolisthes</taxon>
    </lineage>
</organism>
<feature type="non-terminal residue" evidence="1">
    <location>
        <position position="1"/>
    </location>
</feature>
<reference evidence="1" key="1">
    <citation type="submission" date="2023-10" db="EMBL/GenBank/DDBJ databases">
        <title>Genome assemblies of two species of porcelain crab, Petrolisthes cinctipes and Petrolisthes manimaculis (Anomura: Porcellanidae).</title>
        <authorList>
            <person name="Angst P."/>
        </authorList>
    </citation>
    <scope>NUCLEOTIDE SEQUENCE</scope>
    <source>
        <strain evidence="1">PB745_01</strain>
        <tissue evidence="1">Gill</tissue>
    </source>
</reference>
<sequence>ITDSRYPHATVTSIAVDLTTRMQRSYDTAPGTLGCSSG</sequence>
<accession>A0AAE1K864</accession>